<evidence type="ECO:0000256" key="4">
    <source>
        <dbReference type="ARBA" id="ARBA00023128"/>
    </source>
</evidence>
<keyword evidence="4" id="KW-0496">Mitochondrion</keyword>
<dbReference type="InterPro" id="IPR023803">
    <property type="entry name" value="Ribosomal_bS16_dom_sf"/>
</dbReference>
<reference evidence="9 10" key="1">
    <citation type="submission" date="2024-02" db="EMBL/GenBank/DDBJ databases">
        <title>Chromosome-scale genome assembly of the rough periwinkle Littorina saxatilis.</title>
        <authorList>
            <person name="De Jode A."/>
            <person name="Faria R."/>
            <person name="Formenti G."/>
            <person name="Sims Y."/>
            <person name="Smith T.P."/>
            <person name="Tracey A."/>
            <person name="Wood J.M.D."/>
            <person name="Zagrodzka Z.B."/>
            <person name="Johannesson K."/>
            <person name="Butlin R.K."/>
            <person name="Leder E.H."/>
        </authorList>
    </citation>
    <scope>NUCLEOTIDE SEQUENCE [LARGE SCALE GENOMIC DNA]</scope>
    <source>
        <strain evidence="9">Snail1</strain>
        <tissue evidence="9">Muscle</tissue>
    </source>
</reference>
<evidence type="ECO:0000256" key="8">
    <source>
        <dbReference type="SAM" id="MobiDB-lite"/>
    </source>
</evidence>
<dbReference type="NCBIfam" id="TIGR00002">
    <property type="entry name" value="S16"/>
    <property type="match status" value="1"/>
</dbReference>
<feature type="compositionally biased region" description="Basic and acidic residues" evidence="8">
    <location>
        <begin position="107"/>
        <end position="129"/>
    </location>
</feature>
<comment type="similarity">
    <text evidence="2">Belongs to the bacterial ribosomal protein bS16 family.</text>
</comment>
<name>A0AAN9C2T4_9CAEN</name>
<keyword evidence="5" id="KW-0687">Ribonucleoprotein</keyword>
<evidence type="ECO:0000256" key="5">
    <source>
        <dbReference type="ARBA" id="ARBA00023274"/>
    </source>
</evidence>
<evidence type="ECO:0000256" key="3">
    <source>
        <dbReference type="ARBA" id="ARBA00022980"/>
    </source>
</evidence>
<dbReference type="PANTHER" id="PTHR12919:SF20">
    <property type="entry name" value="SMALL RIBOSOMAL SUBUNIT PROTEIN BS16M"/>
    <property type="match status" value="1"/>
</dbReference>
<protein>
    <recommendedName>
        <fullName evidence="6">Small ribosomal subunit protein bS16m</fullName>
    </recommendedName>
    <alternativeName>
        <fullName evidence="7">28S ribosomal protein S16, mitochondrial</fullName>
    </alternativeName>
</protein>
<dbReference type="Pfam" id="PF00886">
    <property type="entry name" value="Ribosomal_S16"/>
    <property type="match status" value="1"/>
</dbReference>
<dbReference type="HAMAP" id="MF_00385">
    <property type="entry name" value="Ribosomal_bS16"/>
    <property type="match status" value="1"/>
</dbReference>
<feature type="region of interest" description="Disordered" evidence="8">
    <location>
        <begin position="102"/>
        <end position="129"/>
    </location>
</feature>
<evidence type="ECO:0000256" key="2">
    <source>
        <dbReference type="ARBA" id="ARBA00006668"/>
    </source>
</evidence>
<accession>A0AAN9C2T4</accession>
<dbReference type="GO" id="GO:0032543">
    <property type="term" value="P:mitochondrial translation"/>
    <property type="evidence" value="ECO:0007669"/>
    <property type="project" value="TreeGrafter"/>
</dbReference>
<dbReference type="GO" id="GO:0005743">
    <property type="term" value="C:mitochondrial inner membrane"/>
    <property type="evidence" value="ECO:0007669"/>
    <property type="project" value="UniProtKB-ARBA"/>
</dbReference>
<dbReference type="Proteomes" id="UP001374579">
    <property type="component" value="Unassembled WGS sequence"/>
</dbReference>
<comment type="caution">
    <text evidence="9">The sequence shown here is derived from an EMBL/GenBank/DDBJ whole genome shotgun (WGS) entry which is preliminary data.</text>
</comment>
<sequence>MPRMPPKPNHLMIRFALYGCTNRPFNHIVVIQNRKNRNAKPLEQLGTYDPMPNANQEKLVAINFERLRHWLACGALCSKPVEKLLGLAGLFPIHPMSYITAQRNRKKAAEKEAEEKAAAETEKSESTAS</sequence>
<evidence type="ECO:0000256" key="1">
    <source>
        <dbReference type="ARBA" id="ARBA00004173"/>
    </source>
</evidence>
<dbReference type="FunFam" id="3.30.1320.10:FF:000004">
    <property type="entry name" value="28S ribosomal protein S16, mitochondrial"/>
    <property type="match status" value="1"/>
</dbReference>
<evidence type="ECO:0000313" key="9">
    <source>
        <dbReference type="EMBL" id="KAK7115659.1"/>
    </source>
</evidence>
<evidence type="ECO:0000256" key="7">
    <source>
        <dbReference type="ARBA" id="ARBA00035438"/>
    </source>
</evidence>
<dbReference type="GO" id="GO:0005763">
    <property type="term" value="C:mitochondrial small ribosomal subunit"/>
    <property type="evidence" value="ECO:0007669"/>
    <property type="project" value="TreeGrafter"/>
</dbReference>
<dbReference type="Gene3D" id="3.30.1320.10">
    <property type="match status" value="1"/>
</dbReference>
<comment type="subcellular location">
    <subcellularLocation>
        <location evidence="1">Mitochondrion</location>
    </subcellularLocation>
</comment>
<dbReference type="SUPFAM" id="SSF54565">
    <property type="entry name" value="Ribosomal protein S16"/>
    <property type="match status" value="1"/>
</dbReference>
<dbReference type="InterPro" id="IPR000307">
    <property type="entry name" value="Ribosomal_bS16"/>
</dbReference>
<organism evidence="9 10">
    <name type="scientific">Littorina saxatilis</name>
    <dbReference type="NCBI Taxonomy" id="31220"/>
    <lineage>
        <taxon>Eukaryota</taxon>
        <taxon>Metazoa</taxon>
        <taxon>Spiralia</taxon>
        <taxon>Lophotrochozoa</taxon>
        <taxon>Mollusca</taxon>
        <taxon>Gastropoda</taxon>
        <taxon>Caenogastropoda</taxon>
        <taxon>Littorinimorpha</taxon>
        <taxon>Littorinoidea</taxon>
        <taxon>Littorinidae</taxon>
        <taxon>Littorina</taxon>
    </lineage>
</organism>
<keyword evidence="3" id="KW-0689">Ribosomal protein</keyword>
<dbReference type="GO" id="GO:0003735">
    <property type="term" value="F:structural constituent of ribosome"/>
    <property type="evidence" value="ECO:0007669"/>
    <property type="project" value="InterPro"/>
</dbReference>
<proteinExistence type="inferred from homology"/>
<dbReference type="PANTHER" id="PTHR12919">
    <property type="entry name" value="30S RIBOSOMAL PROTEIN S16"/>
    <property type="match status" value="1"/>
</dbReference>
<dbReference type="EMBL" id="JBAMIC010000001">
    <property type="protein sequence ID" value="KAK7115659.1"/>
    <property type="molecule type" value="Genomic_DNA"/>
</dbReference>
<gene>
    <name evidence="9" type="ORF">V1264_001489</name>
</gene>
<dbReference type="AlphaFoldDB" id="A0AAN9C2T4"/>
<evidence type="ECO:0000256" key="6">
    <source>
        <dbReference type="ARBA" id="ARBA00035263"/>
    </source>
</evidence>
<keyword evidence="10" id="KW-1185">Reference proteome</keyword>
<evidence type="ECO:0000313" key="10">
    <source>
        <dbReference type="Proteomes" id="UP001374579"/>
    </source>
</evidence>